<keyword evidence="5" id="KW-0547">Nucleotide-binding</keyword>
<dbReference type="STRING" id="1497020.DO97_10740"/>
<proteinExistence type="predicted"/>
<feature type="domain" description="Polymerase beta nucleotidyltransferase" evidence="8">
    <location>
        <begin position="15"/>
        <end position="102"/>
    </location>
</feature>
<evidence type="ECO:0000256" key="4">
    <source>
        <dbReference type="ARBA" id="ARBA00022723"/>
    </source>
</evidence>
<evidence type="ECO:0000256" key="3">
    <source>
        <dbReference type="ARBA" id="ARBA00022695"/>
    </source>
</evidence>
<reference evidence="9 10" key="1">
    <citation type="journal article" date="2014" name="Mol. Ecol.">
        <title>Evolution of Synechococcus.</title>
        <authorList>
            <person name="Dvorak P."/>
            <person name="Casamatta D."/>
            <person name="Hasler P."/>
            <person name="Poulickova A."/>
            <person name="Ondrej V."/>
            <person name="Sanges R."/>
        </authorList>
    </citation>
    <scope>NUCLEOTIDE SEQUENCE [LARGE SCALE GENOMIC DNA]</scope>
    <source>
        <strain evidence="9 10">CAUP A 1101</strain>
    </source>
</reference>
<evidence type="ECO:0000256" key="5">
    <source>
        <dbReference type="ARBA" id="ARBA00022741"/>
    </source>
</evidence>
<dbReference type="GO" id="GO:0016779">
    <property type="term" value="F:nucleotidyltransferase activity"/>
    <property type="evidence" value="ECO:0007669"/>
    <property type="project" value="UniProtKB-KW"/>
</dbReference>
<dbReference type="PANTHER" id="PTHR33571">
    <property type="entry name" value="SSL8005 PROTEIN"/>
    <property type="match status" value="1"/>
</dbReference>
<dbReference type="PANTHER" id="PTHR33571:SF12">
    <property type="entry name" value="BSL3053 PROTEIN"/>
    <property type="match status" value="1"/>
</dbReference>
<organism evidence="9 10">
    <name type="scientific">Neosynechococcus sphagnicola sy1</name>
    <dbReference type="NCBI Taxonomy" id="1497020"/>
    <lineage>
        <taxon>Bacteria</taxon>
        <taxon>Bacillati</taxon>
        <taxon>Cyanobacteriota</taxon>
        <taxon>Cyanophyceae</taxon>
        <taxon>Neosynechococcales</taxon>
        <taxon>Neosynechococcaceae</taxon>
        <taxon>Neosynechococcus</taxon>
    </lineage>
</organism>
<keyword evidence="4" id="KW-0479">Metal-binding</keyword>
<dbReference type="EMBL" id="JJML01000030">
    <property type="protein sequence ID" value="KGF72281.1"/>
    <property type="molecule type" value="Genomic_DNA"/>
</dbReference>
<dbReference type="GO" id="GO:0005524">
    <property type="term" value="F:ATP binding"/>
    <property type="evidence" value="ECO:0007669"/>
    <property type="project" value="UniProtKB-KW"/>
</dbReference>
<keyword evidence="7" id="KW-0460">Magnesium</keyword>
<dbReference type="OrthoDB" id="560823at2"/>
<comment type="cofactor">
    <cofactor evidence="1">
        <name>Mg(2+)</name>
        <dbReference type="ChEBI" id="CHEBI:18420"/>
    </cofactor>
</comment>
<dbReference type="InterPro" id="IPR041633">
    <property type="entry name" value="Polbeta"/>
</dbReference>
<dbReference type="GO" id="GO:0046872">
    <property type="term" value="F:metal ion binding"/>
    <property type="evidence" value="ECO:0007669"/>
    <property type="project" value="UniProtKB-KW"/>
</dbReference>
<dbReference type="CDD" id="cd05403">
    <property type="entry name" value="NT_KNTase_like"/>
    <property type="match status" value="1"/>
</dbReference>
<dbReference type="SUPFAM" id="SSF81301">
    <property type="entry name" value="Nucleotidyltransferase"/>
    <property type="match status" value="1"/>
</dbReference>
<keyword evidence="3" id="KW-0548">Nucleotidyltransferase</keyword>
<keyword evidence="2" id="KW-0808">Transferase</keyword>
<evidence type="ECO:0000313" key="10">
    <source>
        <dbReference type="Proteomes" id="UP000030170"/>
    </source>
</evidence>
<dbReference type="AlphaFoldDB" id="A0A098TJG4"/>
<dbReference type="Pfam" id="PF18765">
    <property type="entry name" value="Polbeta"/>
    <property type="match status" value="1"/>
</dbReference>
<dbReference type="InterPro" id="IPR052038">
    <property type="entry name" value="Type-VII_TA_antitoxin"/>
</dbReference>
<keyword evidence="6" id="KW-0067">ATP-binding</keyword>
<dbReference type="RefSeq" id="WP_036534266.1">
    <property type="nucleotide sequence ID" value="NZ_JJML01000030.1"/>
</dbReference>
<evidence type="ECO:0000259" key="8">
    <source>
        <dbReference type="Pfam" id="PF18765"/>
    </source>
</evidence>
<dbReference type="Proteomes" id="UP000030170">
    <property type="component" value="Unassembled WGS sequence"/>
</dbReference>
<evidence type="ECO:0000256" key="1">
    <source>
        <dbReference type="ARBA" id="ARBA00001946"/>
    </source>
</evidence>
<keyword evidence="10" id="KW-1185">Reference proteome</keyword>
<evidence type="ECO:0000256" key="2">
    <source>
        <dbReference type="ARBA" id="ARBA00022679"/>
    </source>
</evidence>
<evidence type="ECO:0000256" key="7">
    <source>
        <dbReference type="ARBA" id="ARBA00022842"/>
    </source>
</evidence>
<dbReference type="InterPro" id="IPR043519">
    <property type="entry name" value="NT_sf"/>
</dbReference>
<protein>
    <submittedName>
        <fullName evidence="9">DNA polymerase III subunit beta</fullName>
    </submittedName>
</protein>
<evidence type="ECO:0000313" key="9">
    <source>
        <dbReference type="EMBL" id="KGF72281.1"/>
    </source>
</evidence>
<comment type="caution">
    <text evidence="9">The sequence shown here is derived from an EMBL/GenBank/DDBJ whole genome shotgun (WGS) entry which is preliminary data.</text>
</comment>
<name>A0A098TJG4_9CYAN</name>
<gene>
    <name evidence="9" type="ORF">DO97_10740</name>
</gene>
<dbReference type="Gene3D" id="3.30.460.10">
    <property type="entry name" value="Beta Polymerase, domain 2"/>
    <property type="match status" value="1"/>
</dbReference>
<sequence>MTELTRNSRIPIPSEKIAEICQQYHIRWLALFGSVLRDDFRPDSDVDVLVEFEPGHTPGFAFIDIQDNLSELLGRTVDLNTPQDLSRYFRDRVLAEAEVYYGQPR</sequence>
<evidence type="ECO:0000256" key="6">
    <source>
        <dbReference type="ARBA" id="ARBA00022840"/>
    </source>
</evidence>
<accession>A0A098TJG4</accession>